<feature type="non-terminal residue" evidence="2">
    <location>
        <position position="1"/>
    </location>
</feature>
<dbReference type="PANTHER" id="PTHR34272">
    <property type="entry name" value="EXPRESSED PROTEIN"/>
    <property type="match status" value="1"/>
</dbReference>
<dbReference type="PANTHER" id="PTHR34272:SF1">
    <property type="entry name" value="EXPRESSED PROTEIN"/>
    <property type="match status" value="1"/>
</dbReference>
<dbReference type="Pfam" id="PF23324">
    <property type="entry name" value="DUF7086"/>
    <property type="match status" value="1"/>
</dbReference>
<feature type="domain" description="DUF7086" evidence="1">
    <location>
        <begin position="52"/>
        <end position="133"/>
    </location>
</feature>
<dbReference type="OrthoDB" id="1900495at2759"/>
<dbReference type="InterPro" id="IPR055513">
    <property type="entry name" value="DUF7086"/>
</dbReference>
<dbReference type="Proteomes" id="UP000653305">
    <property type="component" value="Unassembled WGS sequence"/>
</dbReference>
<keyword evidence="3" id="KW-1185">Reference proteome</keyword>
<evidence type="ECO:0000313" key="2">
    <source>
        <dbReference type="EMBL" id="GFP89932.1"/>
    </source>
</evidence>
<organism evidence="2 3">
    <name type="scientific">Phtheirospermum japonicum</name>
    <dbReference type="NCBI Taxonomy" id="374723"/>
    <lineage>
        <taxon>Eukaryota</taxon>
        <taxon>Viridiplantae</taxon>
        <taxon>Streptophyta</taxon>
        <taxon>Embryophyta</taxon>
        <taxon>Tracheophyta</taxon>
        <taxon>Spermatophyta</taxon>
        <taxon>Magnoliopsida</taxon>
        <taxon>eudicotyledons</taxon>
        <taxon>Gunneridae</taxon>
        <taxon>Pentapetalae</taxon>
        <taxon>asterids</taxon>
        <taxon>lamiids</taxon>
        <taxon>Lamiales</taxon>
        <taxon>Orobanchaceae</taxon>
        <taxon>Orobanchaceae incertae sedis</taxon>
        <taxon>Phtheirospermum</taxon>
    </lineage>
</organism>
<sequence>PHPPLYTNQSLFSVPVVAAVRPRWKPSFEGKSPTIPPPFPWSTDRRATVHNLNYLLSKQISMISGDVYCKRFERRYTMDLDLQSRFEEIKAFVAATMDNMRHRAPGVWLNPNLPRCRFCKQENNIRPVIDGDTTSASGSAKKWIDKFLCFFYSFHNNN</sequence>
<evidence type="ECO:0000259" key="1">
    <source>
        <dbReference type="Pfam" id="PF23324"/>
    </source>
</evidence>
<dbReference type="EMBL" id="BMAC01000204">
    <property type="protein sequence ID" value="GFP89932.1"/>
    <property type="molecule type" value="Genomic_DNA"/>
</dbReference>
<evidence type="ECO:0000313" key="3">
    <source>
        <dbReference type="Proteomes" id="UP000653305"/>
    </source>
</evidence>
<gene>
    <name evidence="2" type="ORF">PHJA_001137000</name>
</gene>
<dbReference type="AlphaFoldDB" id="A0A830BVA6"/>
<accession>A0A830BVA6</accession>
<protein>
    <recommendedName>
        <fullName evidence="1">DUF7086 domain-containing protein</fullName>
    </recommendedName>
</protein>
<comment type="caution">
    <text evidence="2">The sequence shown here is derived from an EMBL/GenBank/DDBJ whole genome shotgun (WGS) entry which is preliminary data.</text>
</comment>
<name>A0A830BVA6_9LAMI</name>
<reference evidence="2" key="1">
    <citation type="submission" date="2020-07" db="EMBL/GenBank/DDBJ databases">
        <title>Ethylene signaling mediates host invasion by parasitic plants.</title>
        <authorList>
            <person name="Yoshida S."/>
        </authorList>
    </citation>
    <scope>NUCLEOTIDE SEQUENCE</scope>
    <source>
        <strain evidence="2">Okayama</strain>
    </source>
</reference>
<proteinExistence type="predicted"/>